<dbReference type="PANTHER" id="PTHR43119">
    <property type="entry name" value="ABC TRANSPORT PROTEIN ATP-BINDING COMPONENT-RELATED"/>
    <property type="match status" value="1"/>
</dbReference>
<evidence type="ECO:0000256" key="2">
    <source>
        <dbReference type="ARBA" id="ARBA00022840"/>
    </source>
</evidence>
<organism evidence="4 5">
    <name type="scientific">Sedimenticola selenatireducens</name>
    <dbReference type="NCBI Taxonomy" id="191960"/>
    <lineage>
        <taxon>Bacteria</taxon>
        <taxon>Pseudomonadati</taxon>
        <taxon>Pseudomonadota</taxon>
        <taxon>Gammaproteobacteria</taxon>
        <taxon>Chromatiales</taxon>
        <taxon>Sedimenticolaceae</taxon>
        <taxon>Sedimenticola</taxon>
    </lineage>
</organism>
<reference evidence="4 5" key="1">
    <citation type="submission" date="2019-07" db="EMBL/GenBank/DDBJ databases">
        <title>The pathways for chlorine oxyanion respiration interact through the shared metabolite chlorate.</title>
        <authorList>
            <person name="Barnum T.P."/>
            <person name="Cheng Y."/>
            <person name="Hill K.A."/>
            <person name="Lucas L.N."/>
            <person name="Carlson H.K."/>
            <person name="Coates J.D."/>
        </authorList>
    </citation>
    <scope>NUCLEOTIDE SEQUENCE [LARGE SCALE GENOMIC DNA]</scope>
    <source>
        <strain evidence="4 5">BK-1</strain>
    </source>
</reference>
<protein>
    <submittedName>
        <fullName evidence="4">ATP-binding cassette domain-containing protein</fullName>
    </submittedName>
</protein>
<dbReference type="PANTHER" id="PTHR43119:SF1">
    <property type="entry name" value="ABC TRANSPORTER DOMAIN-CONTAINING PROTEIN"/>
    <property type="match status" value="1"/>
</dbReference>
<dbReference type="InterPro" id="IPR027417">
    <property type="entry name" value="P-loop_NTPase"/>
</dbReference>
<sequence length="200" mass="22019">MSGLELKQFEGPGLAPIDLSIEPGECVTLTGLSGSGKTRLLRAIADLDPHQGDALVAGHSMFAMPATDWRRQVGLLPAESHWWRDQVSEHFITTPIQLLAELGLDADCLGWQVSRISSGERQRLALARLLDRKPAVLLLDEPTANLDPDNTAHVEQLILRYAKEHGAAILWVSHDPLQRKRISQHRLQIVGNRIAAEANA</sequence>
<name>A0A557SI15_9GAMM</name>
<dbReference type="AlphaFoldDB" id="A0A557SI15"/>
<dbReference type="Gene3D" id="3.40.50.300">
    <property type="entry name" value="P-loop containing nucleotide triphosphate hydrolases"/>
    <property type="match status" value="1"/>
</dbReference>
<dbReference type="InterPro" id="IPR003439">
    <property type="entry name" value="ABC_transporter-like_ATP-bd"/>
</dbReference>
<dbReference type="EMBL" id="VMNH01000005">
    <property type="protein sequence ID" value="TVO77076.1"/>
    <property type="molecule type" value="Genomic_DNA"/>
</dbReference>
<evidence type="ECO:0000256" key="1">
    <source>
        <dbReference type="ARBA" id="ARBA00022741"/>
    </source>
</evidence>
<dbReference type="InterPro" id="IPR017871">
    <property type="entry name" value="ABC_transporter-like_CS"/>
</dbReference>
<dbReference type="Pfam" id="PF00005">
    <property type="entry name" value="ABC_tran"/>
    <property type="match status" value="1"/>
</dbReference>
<dbReference type="Proteomes" id="UP000316649">
    <property type="component" value="Unassembled WGS sequence"/>
</dbReference>
<dbReference type="PROSITE" id="PS50893">
    <property type="entry name" value="ABC_TRANSPORTER_2"/>
    <property type="match status" value="1"/>
</dbReference>
<gene>
    <name evidence="4" type="ORF">FHP88_06540</name>
</gene>
<dbReference type="InterPro" id="IPR003593">
    <property type="entry name" value="AAA+_ATPase"/>
</dbReference>
<feature type="domain" description="ABC transporter" evidence="3">
    <location>
        <begin position="1"/>
        <end position="200"/>
    </location>
</feature>
<dbReference type="OrthoDB" id="4408248at2"/>
<dbReference type="SMART" id="SM00382">
    <property type="entry name" value="AAA"/>
    <property type="match status" value="1"/>
</dbReference>
<evidence type="ECO:0000259" key="3">
    <source>
        <dbReference type="PROSITE" id="PS50893"/>
    </source>
</evidence>
<dbReference type="GO" id="GO:0005524">
    <property type="term" value="F:ATP binding"/>
    <property type="evidence" value="ECO:0007669"/>
    <property type="project" value="UniProtKB-KW"/>
</dbReference>
<evidence type="ECO:0000313" key="5">
    <source>
        <dbReference type="Proteomes" id="UP000316649"/>
    </source>
</evidence>
<accession>A0A557SI15</accession>
<dbReference type="RefSeq" id="WP_144358205.1">
    <property type="nucleotide sequence ID" value="NZ_VMNH01000005.1"/>
</dbReference>
<dbReference type="SUPFAM" id="SSF52540">
    <property type="entry name" value="P-loop containing nucleoside triphosphate hydrolases"/>
    <property type="match status" value="1"/>
</dbReference>
<comment type="caution">
    <text evidence="4">The sequence shown here is derived from an EMBL/GenBank/DDBJ whole genome shotgun (WGS) entry which is preliminary data.</text>
</comment>
<keyword evidence="5" id="KW-1185">Reference proteome</keyword>
<keyword evidence="2 4" id="KW-0067">ATP-binding</keyword>
<proteinExistence type="predicted"/>
<keyword evidence="1" id="KW-0547">Nucleotide-binding</keyword>
<dbReference type="GO" id="GO:0016887">
    <property type="term" value="F:ATP hydrolysis activity"/>
    <property type="evidence" value="ECO:0007669"/>
    <property type="project" value="InterPro"/>
</dbReference>
<evidence type="ECO:0000313" key="4">
    <source>
        <dbReference type="EMBL" id="TVO77076.1"/>
    </source>
</evidence>
<dbReference type="PROSITE" id="PS00211">
    <property type="entry name" value="ABC_TRANSPORTER_1"/>
    <property type="match status" value="1"/>
</dbReference>